<name>A0A2Z5JGR9_STRAR</name>
<reference evidence="1 2" key="1">
    <citation type="journal article" date="2018" name="Front. Microbiol.">
        <title>Genome Sequencing of Streptomyces atratus SCSIOZH16 and Activation Production of Nocardamine via Metabolic Engineering.</title>
        <authorList>
            <person name="Li Y."/>
            <person name="Zhang C."/>
            <person name="Liu C."/>
            <person name="Ju J."/>
            <person name="Ma J."/>
        </authorList>
    </citation>
    <scope>NUCLEOTIDE SEQUENCE [LARGE SCALE GENOMIC DNA]</scope>
    <source>
        <strain evidence="1 2">SCSIO_ZH16</strain>
    </source>
</reference>
<protein>
    <submittedName>
        <fullName evidence="1">Uncharacterized protein</fullName>
    </submittedName>
</protein>
<sequence>MDVPELLEAAFLLVPEETATENDITVGDVWDYLVHDEWEIALGLLEEFGDARSLPLAFWEKLAEAADQLQLERSAAWCHWRCSELRNGVIRADLTLRPAAEARRTTPISGAGVLRPMWDIGLLSPTGGRAVSIAGLWVENMPMLEPGGRATVRLVPLTPSHWTHVQPGQQITMHEDRAVAGTAVILKVCRPATVMPAR</sequence>
<proteinExistence type="predicted"/>
<dbReference type="RefSeq" id="WP_114245544.1">
    <property type="nucleotide sequence ID" value="NZ_CP027306.1"/>
</dbReference>
<dbReference type="KEGG" id="sata:C5746_20985"/>
<dbReference type="AlphaFoldDB" id="A0A2Z5JGR9"/>
<dbReference type="Proteomes" id="UP000252698">
    <property type="component" value="Chromosome"/>
</dbReference>
<gene>
    <name evidence="1" type="ORF">C5746_20985</name>
</gene>
<evidence type="ECO:0000313" key="2">
    <source>
        <dbReference type="Proteomes" id="UP000252698"/>
    </source>
</evidence>
<dbReference type="GeneID" id="95520918"/>
<accession>A0A2Z5JGR9</accession>
<evidence type="ECO:0000313" key="1">
    <source>
        <dbReference type="EMBL" id="AXE78995.1"/>
    </source>
</evidence>
<dbReference type="EMBL" id="CP027306">
    <property type="protein sequence ID" value="AXE78995.1"/>
    <property type="molecule type" value="Genomic_DNA"/>
</dbReference>
<organism evidence="1 2">
    <name type="scientific">Streptomyces atratus</name>
    <dbReference type="NCBI Taxonomy" id="1893"/>
    <lineage>
        <taxon>Bacteria</taxon>
        <taxon>Bacillati</taxon>
        <taxon>Actinomycetota</taxon>
        <taxon>Actinomycetes</taxon>
        <taxon>Kitasatosporales</taxon>
        <taxon>Streptomycetaceae</taxon>
        <taxon>Streptomyces</taxon>
    </lineage>
</organism>